<accession>A0A1I7XI47</accession>
<dbReference type="InterPro" id="IPR003439">
    <property type="entry name" value="ABC_transporter-like_ATP-bd"/>
</dbReference>
<reference evidence="12" key="1">
    <citation type="submission" date="2016-11" db="UniProtKB">
        <authorList>
            <consortium name="WormBaseParasite"/>
        </authorList>
    </citation>
    <scope>IDENTIFICATION</scope>
</reference>
<evidence type="ECO:0000256" key="3">
    <source>
        <dbReference type="ARBA" id="ARBA00022692"/>
    </source>
</evidence>
<keyword evidence="4" id="KW-0547">Nucleotide-binding</keyword>
<dbReference type="Pfam" id="PF00005">
    <property type="entry name" value="ABC_tran"/>
    <property type="match status" value="1"/>
</dbReference>
<evidence type="ECO:0000259" key="9">
    <source>
        <dbReference type="PROSITE" id="PS50893"/>
    </source>
</evidence>
<dbReference type="InterPro" id="IPR027417">
    <property type="entry name" value="P-loop_NTPase"/>
</dbReference>
<keyword evidence="6 8" id="KW-1133">Transmembrane helix</keyword>
<dbReference type="PROSITE" id="PS50893">
    <property type="entry name" value="ABC_TRANSPORTER_2"/>
    <property type="match status" value="1"/>
</dbReference>
<dbReference type="PROSITE" id="PS50929">
    <property type="entry name" value="ABC_TM1F"/>
    <property type="match status" value="1"/>
</dbReference>
<organism evidence="11 12">
    <name type="scientific">Heterorhabditis bacteriophora</name>
    <name type="common">Entomopathogenic nematode worm</name>
    <dbReference type="NCBI Taxonomy" id="37862"/>
    <lineage>
        <taxon>Eukaryota</taxon>
        <taxon>Metazoa</taxon>
        <taxon>Ecdysozoa</taxon>
        <taxon>Nematoda</taxon>
        <taxon>Chromadorea</taxon>
        <taxon>Rhabditida</taxon>
        <taxon>Rhabditina</taxon>
        <taxon>Rhabditomorpha</taxon>
        <taxon>Strongyloidea</taxon>
        <taxon>Heterorhabditidae</taxon>
        <taxon>Heterorhabditis</taxon>
    </lineage>
</organism>
<proteinExistence type="predicted"/>
<evidence type="ECO:0000256" key="8">
    <source>
        <dbReference type="SAM" id="Phobius"/>
    </source>
</evidence>
<feature type="transmembrane region" description="Helical" evidence="8">
    <location>
        <begin position="86"/>
        <end position="107"/>
    </location>
</feature>
<dbReference type="GO" id="GO:0016020">
    <property type="term" value="C:membrane"/>
    <property type="evidence" value="ECO:0007669"/>
    <property type="project" value="UniProtKB-SubCell"/>
</dbReference>
<feature type="domain" description="ABC transmembrane type-1" evidence="10">
    <location>
        <begin position="1"/>
        <end position="167"/>
    </location>
</feature>
<dbReference type="PANTHER" id="PTHR24223:SF343">
    <property type="entry name" value="CYSTIC FIBROSIS TRANSMEMBRANE CONDUCTANCE REGULATOR HOMOLOG"/>
    <property type="match status" value="1"/>
</dbReference>
<dbReference type="PANTHER" id="PTHR24223">
    <property type="entry name" value="ATP-BINDING CASSETTE SUB-FAMILY C"/>
    <property type="match status" value="1"/>
</dbReference>
<comment type="subcellular location">
    <subcellularLocation>
        <location evidence="1">Membrane</location>
        <topology evidence="1">Multi-pass membrane protein</topology>
    </subcellularLocation>
</comment>
<dbReference type="CDD" id="cd03250">
    <property type="entry name" value="ABCC_MRP_domain1"/>
    <property type="match status" value="1"/>
</dbReference>
<name>A0A1I7XI47_HETBA</name>
<evidence type="ECO:0000256" key="4">
    <source>
        <dbReference type="ARBA" id="ARBA00022741"/>
    </source>
</evidence>
<dbReference type="GO" id="GO:0005524">
    <property type="term" value="F:ATP binding"/>
    <property type="evidence" value="ECO:0007669"/>
    <property type="project" value="UniProtKB-KW"/>
</dbReference>
<evidence type="ECO:0000256" key="1">
    <source>
        <dbReference type="ARBA" id="ARBA00004141"/>
    </source>
</evidence>
<keyword evidence="3 8" id="KW-0812">Transmembrane</keyword>
<evidence type="ECO:0000313" key="12">
    <source>
        <dbReference type="WBParaSite" id="Hba_17420"/>
    </source>
</evidence>
<dbReference type="GO" id="GO:0140359">
    <property type="term" value="F:ABC-type transporter activity"/>
    <property type="evidence" value="ECO:0007669"/>
    <property type="project" value="InterPro"/>
</dbReference>
<dbReference type="SMART" id="SM00382">
    <property type="entry name" value="AAA"/>
    <property type="match status" value="1"/>
</dbReference>
<evidence type="ECO:0000313" key="11">
    <source>
        <dbReference type="Proteomes" id="UP000095283"/>
    </source>
</evidence>
<feature type="domain" description="ABC transporter" evidence="9">
    <location>
        <begin position="197"/>
        <end position="422"/>
    </location>
</feature>
<dbReference type="WBParaSite" id="Hba_17420">
    <property type="protein sequence ID" value="Hba_17420"/>
    <property type="gene ID" value="Hba_17420"/>
</dbReference>
<evidence type="ECO:0000259" key="10">
    <source>
        <dbReference type="PROSITE" id="PS50929"/>
    </source>
</evidence>
<evidence type="ECO:0000256" key="7">
    <source>
        <dbReference type="ARBA" id="ARBA00023136"/>
    </source>
</evidence>
<dbReference type="Pfam" id="PF00664">
    <property type="entry name" value="ABC_membrane"/>
    <property type="match status" value="1"/>
</dbReference>
<keyword evidence="7 8" id="KW-0472">Membrane</keyword>
<dbReference type="AlphaFoldDB" id="A0A1I7XI47"/>
<dbReference type="Proteomes" id="UP000095283">
    <property type="component" value="Unplaced"/>
</dbReference>
<keyword evidence="2" id="KW-0813">Transport</keyword>
<dbReference type="InterPro" id="IPR036640">
    <property type="entry name" value="ABC1_TM_sf"/>
</dbReference>
<dbReference type="InterPro" id="IPR050173">
    <property type="entry name" value="ABC_transporter_C-like"/>
</dbReference>
<evidence type="ECO:0000256" key="6">
    <source>
        <dbReference type="ARBA" id="ARBA00022989"/>
    </source>
</evidence>
<dbReference type="Gene3D" id="1.20.1560.10">
    <property type="entry name" value="ABC transporter type 1, transmembrane domain"/>
    <property type="match status" value="1"/>
</dbReference>
<protein>
    <submittedName>
        <fullName evidence="12">ABC transporter domain-containing protein</fullName>
    </submittedName>
</protein>
<sequence length="437" mass="49088">MRIHTYVVTRDSVLALSILTNTILKKSLRLSNGGRSTWPGARIINLATVDTEALVDAALYVHFAWSSLFEIVLALIFLYFTIGSPFLAAVIIVIIYAPLNFLCSRLIRSLQILNGMKVVKLYAWEEPFEAEINRLRNEEVKLLTRSTLVSRVLQEINSVAPLLGLVCSRRLNEFFDAEELHIYKEKVPQGEHFTVSVEVQNAFFSWSKEKEDLKDITFNLKKNELNAIVGPTGSGKSSMLAAILGEMTLLDGHRKVSGTIGYVPQTPWILNDTIRANILFGNDFDKNKYDRVIRACDLKKDLYSLPRCDATMVGENGVFLSTGQCTRIALARALYQDCDIYLLDDPFSTVDSTIAKAMYDMILGPKGILSKKAVVLTTNRIALTQNADTIHIMQGLNGRIVDYGVYVELLLRSKIFSRLRNEMEPKIEEGINMSSEC</sequence>
<dbReference type="Gene3D" id="3.40.50.300">
    <property type="entry name" value="P-loop containing nucleotide triphosphate hydrolases"/>
    <property type="match status" value="1"/>
</dbReference>
<evidence type="ECO:0000256" key="2">
    <source>
        <dbReference type="ARBA" id="ARBA00022448"/>
    </source>
</evidence>
<dbReference type="FunFam" id="3.40.50.300:FF:000997">
    <property type="entry name" value="Multidrug resistance-associated protein 1"/>
    <property type="match status" value="1"/>
</dbReference>
<dbReference type="GO" id="GO:0016887">
    <property type="term" value="F:ATP hydrolysis activity"/>
    <property type="evidence" value="ECO:0007669"/>
    <property type="project" value="InterPro"/>
</dbReference>
<keyword evidence="5" id="KW-0067">ATP-binding</keyword>
<dbReference type="SUPFAM" id="SSF52540">
    <property type="entry name" value="P-loop containing nucleoside triphosphate hydrolases"/>
    <property type="match status" value="1"/>
</dbReference>
<dbReference type="SUPFAM" id="SSF90123">
    <property type="entry name" value="ABC transporter transmembrane region"/>
    <property type="match status" value="1"/>
</dbReference>
<evidence type="ECO:0000256" key="5">
    <source>
        <dbReference type="ARBA" id="ARBA00022840"/>
    </source>
</evidence>
<dbReference type="InterPro" id="IPR011527">
    <property type="entry name" value="ABC1_TM_dom"/>
</dbReference>
<dbReference type="InterPro" id="IPR003593">
    <property type="entry name" value="AAA+_ATPase"/>
</dbReference>
<keyword evidence="11" id="KW-1185">Reference proteome</keyword>